<organism evidence="1 2">
    <name type="scientific">Paenibacillus pinisoli</name>
    <dbReference type="NCBI Taxonomy" id="1276110"/>
    <lineage>
        <taxon>Bacteria</taxon>
        <taxon>Bacillati</taxon>
        <taxon>Bacillota</taxon>
        <taxon>Bacilli</taxon>
        <taxon>Bacillales</taxon>
        <taxon>Paenibacillaceae</taxon>
        <taxon>Paenibacillus</taxon>
    </lineage>
</organism>
<gene>
    <name evidence="1" type="ORF">D3P09_05600</name>
</gene>
<dbReference type="EMBL" id="QXQB01000001">
    <property type="protein sequence ID" value="RJX41448.1"/>
    <property type="molecule type" value="Genomic_DNA"/>
</dbReference>
<dbReference type="Proteomes" id="UP000267798">
    <property type="component" value="Unassembled WGS sequence"/>
</dbReference>
<reference evidence="1 2" key="1">
    <citation type="submission" date="2018-09" db="EMBL/GenBank/DDBJ databases">
        <title>Paenibacillus aracenensis nov. sp. isolated from a cave in southern Spain.</title>
        <authorList>
            <person name="Jurado V."/>
            <person name="Gutierrez-Patricio S."/>
            <person name="Gonzalez-Pimentel J.L."/>
            <person name="Miller A.Z."/>
            <person name="Laiz L."/>
            <person name="Saiz-Jimenez C."/>
        </authorList>
    </citation>
    <scope>NUCLEOTIDE SEQUENCE [LARGE SCALE GENOMIC DNA]</scope>
    <source>
        <strain evidence="1 2">JCM 19203</strain>
    </source>
</reference>
<keyword evidence="2" id="KW-1185">Reference proteome</keyword>
<proteinExistence type="predicted"/>
<evidence type="ECO:0000313" key="1">
    <source>
        <dbReference type="EMBL" id="RJX41448.1"/>
    </source>
</evidence>
<protein>
    <submittedName>
        <fullName evidence="1">Uncharacterized protein</fullName>
    </submittedName>
</protein>
<comment type="caution">
    <text evidence="1">The sequence shown here is derived from an EMBL/GenBank/DDBJ whole genome shotgun (WGS) entry which is preliminary data.</text>
</comment>
<accession>A0A3A6PPX4</accession>
<evidence type="ECO:0000313" key="2">
    <source>
        <dbReference type="Proteomes" id="UP000267798"/>
    </source>
</evidence>
<sequence length="88" mass="10106">MELVVLEERESSQWLLSLRCGRAAVEHVALEKQKSSQWNLLSIDQLASKFVLVLYLASIRTFEPGGLAVYMDSSRDLYEEFLLLPFRA</sequence>
<dbReference type="AlphaFoldDB" id="A0A3A6PPX4"/>
<name>A0A3A6PPX4_9BACL</name>